<protein>
    <submittedName>
        <fullName evidence="1">Uncharacterized protein</fullName>
    </submittedName>
</protein>
<organism evidence="1 2">
    <name type="scientific">Geodermatophilus sabuli</name>
    <dbReference type="NCBI Taxonomy" id="1564158"/>
    <lineage>
        <taxon>Bacteria</taxon>
        <taxon>Bacillati</taxon>
        <taxon>Actinomycetota</taxon>
        <taxon>Actinomycetes</taxon>
        <taxon>Geodermatophilales</taxon>
        <taxon>Geodermatophilaceae</taxon>
        <taxon>Geodermatophilus</taxon>
    </lineage>
</organism>
<dbReference type="AlphaFoldDB" id="A0A285EEZ4"/>
<name>A0A285EEZ4_9ACTN</name>
<gene>
    <name evidence="1" type="ORF">SAMN06893097_104361</name>
</gene>
<dbReference type="EMBL" id="OBDO01000004">
    <property type="protein sequence ID" value="SNX96646.1"/>
    <property type="molecule type" value="Genomic_DNA"/>
</dbReference>
<evidence type="ECO:0000313" key="2">
    <source>
        <dbReference type="Proteomes" id="UP000219514"/>
    </source>
</evidence>
<reference evidence="1 2" key="1">
    <citation type="submission" date="2017-09" db="EMBL/GenBank/DDBJ databases">
        <authorList>
            <person name="Ehlers B."/>
            <person name="Leendertz F.H."/>
        </authorList>
    </citation>
    <scope>NUCLEOTIDE SEQUENCE [LARGE SCALE GENOMIC DNA]</scope>
    <source>
        <strain evidence="1 2">DSM 46844</strain>
    </source>
</reference>
<sequence length="102" mass="11115">MTSSLRLAWQRYFIRRDEEPGRGEDYGGQVFRYREAVDGRHRARLLHVDVASPEDIAVGLTAPSTAALLRAGWPTAVGGGESIAGCSAMDGHPREEGPPLIR</sequence>
<proteinExistence type="predicted"/>
<evidence type="ECO:0000313" key="1">
    <source>
        <dbReference type="EMBL" id="SNX96646.1"/>
    </source>
</evidence>
<dbReference type="RefSeq" id="WP_097206637.1">
    <property type="nucleotide sequence ID" value="NZ_JACHXB010000002.1"/>
</dbReference>
<accession>A0A285EEZ4</accession>
<dbReference type="Proteomes" id="UP000219514">
    <property type="component" value="Unassembled WGS sequence"/>
</dbReference>
<keyword evidence="2" id="KW-1185">Reference proteome</keyword>